<dbReference type="EMBL" id="JBHRYC010000026">
    <property type="protein sequence ID" value="MFC3637032.1"/>
    <property type="molecule type" value="Genomic_DNA"/>
</dbReference>
<protein>
    <submittedName>
        <fullName evidence="1">Uncharacterized protein</fullName>
    </submittedName>
</protein>
<keyword evidence="2" id="KW-1185">Reference proteome</keyword>
<evidence type="ECO:0000313" key="1">
    <source>
        <dbReference type="EMBL" id="MFC3637032.1"/>
    </source>
</evidence>
<comment type="caution">
    <text evidence="1">The sequence shown here is derived from an EMBL/GenBank/DDBJ whole genome shotgun (WGS) entry which is preliminary data.</text>
</comment>
<dbReference type="Proteomes" id="UP001595704">
    <property type="component" value="Unassembled WGS sequence"/>
</dbReference>
<proteinExistence type="predicted"/>
<sequence length="222" mass="23889">MLAQLVLRRAALAAICPPASIGGVWPTLAQDRVFDSRLDGYDKFVADEPRIAIVIYTEEMRSQPGSTVNGQPHTPTIQLILQVTARQIVGHDDEVSLDTPWSDPLLEAAIDTTCSQILHRLIVKPHAAFFQARSKVTDQSSEPYRESEGGSPLAARAIILSCQMPRDYGSPAWARKVAALLPDGDAGRQIIEAAAAALEATMALDIQTPLTGVDITKVTPIG</sequence>
<dbReference type="RefSeq" id="WP_191318039.1">
    <property type="nucleotide sequence ID" value="NZ_BNCG01000002.1"/>
</dbReference>
<reference evidence="2" key="1">
    <citation type="journal article" date="2019" name="Int. J. Syst. Evol. Microbiol.">
        <title>The Global Catalogue of Microorganisms (GCM) 10K type strain sequencing project: providing services to taxonomists for standard genome sequencing and annotation.</title>
        <authorList>
            <consortium name="The Broad Institute Genomics Platform"/>
            <consortium name="The Broad Institute Genome Sequencing Center for Infectious Disease"/>
            <person name="Wu L."/>
            <person name="Ma J."/>
        </authorList>
    </citation>
    <scope>NUCLEOTIDE SEQUENCE [LARGE SCALE GENOMIC DNA]</scope>
    <source>
        <strain evidence="2">KCTC 42282</strain>
    </source>
</reference>
<accession>A0ABV7UEB8</accession>
<evidence type="ECO:0000313" key="2">
    <source>
        <dbReference type="Proteomes" id="UP001595704"/>
    </source>
</evidence>
<name>A0ABV7UEB8_9HYPH</name>
<organism evidence="1 2">
    <name type="scientific">Camelimonas fluminis</name>
    <dbReference type="NCBI Taxonomy" id="1576911"/>
    <lineage>
        <taxon>Bacteria</taxon>
        <taxon>Pseudomonadati</taxon>
        <taxon>Pseudomonadota</taxon>
        <taxon>Alphaproteobacteria</taxon>
        <taxon>Hyphomicrobiales</taxon>
        <taxon>Chelatococcaceae</taxon>
        <taxon>Camelimonas</taxon>
    </lineage>
</organism>
<gene>
    <name evidence="1" type="ORF">ACFONL_06495</name>
</gene>